<evidence type="ECO:0008006" key="3">
    <source>
        <dbReference type="Google" id="ProtNLM"/>
    </source>
</evidence>
<proteinExistence type="predicted"/>
<comment type="caution">
    <text evidence="1">The sequence shown here is derived from an EMBL/GenBank/DDBJ whole genome shotgun (WGS) entry which is preliminary data.</text>
</comment>
<dbReference type="EMBL" id="BTSX01000006">
    <property type="protein sequence ID" value="GMT05006.1"/>
    <property type="molecule type" value="Genomic_DNA"/>
</dbReference>
<dbReference type="Proteomes" id="UP001432027">
    <property type="component" value="Unassembled WGS sequence"/>
</dbReference>
<accession>A0AAV5UDF0</accession>
<protein>
    <recommendedName>
        <fullName evidence="3">DUF4806 domain-containing protein</fullName>
    </recommendedName>
</protein>
<organism evidence="1 2">
    <name type="scientific">Pristionchus entomophagus</name>
    <dbReference type="NCBI Taxonomy" id="358040"/>
    <lineage>
        <taxon>Eukaryota</taxon>
        <taxon>Metazoa</taxon>
        <taxon>Ecdysozoa</taxon>
        <taxon>Nematoda</taxon>
        <taxon>Chromadorea</taxon>
        <taxon>Rhabditida</taxon>
        <taxon>Rhabditina</taxon>
        <taxon>Diplogasteromorpha</taxon>
        <taxon>Diplogasteroidea</taxon>
        <taxon>Neodiplogasteridae</taxon>
        <taxon>Pristionchus</taxon>
    </lineage>
</organism>
<evidence type="ECO:0000313" key="1">
    <source>
        <dbReference type="EMBL" id="GMT05006.1"/>
    </source>
</evidence>
<dbReference type="AlphaFoldDB" id="A0AAV5UDF0"/>
<gene>
    <name evidence="1" type="ORF">PENTCL1PPCAC_27180</name>
</gene>
<reference evidence="1" key="1">
    <citation type="submission" date="2023-10" db="EMBL/GenBank/DDBJ databases">
        <title>Genome assembly of Pristionchus species.</title>
        <authorList>
            <person name="Yoshida K."/>
            <person name="Sommer R.J."/>
        </authorList>
    </citation>
    <scope>NUCLEOTIDE SEQUENCE</scope>
    <source>
        <strain evidence="1">RS0144</strain>
    </source>
</reference>
<feature type="non-terminal residue" evidence="1">
    <location>
        <position position="130"/>
    </location>
</feature>
<keyword evidence="2" id="KW-1185">Reference proteome</keyword>
<name>A0AAV5UDF0_9BILA</name>
<sequence length="130" mass="15266">MSFQTNDMLNSMMNDSFLLDLTKSCKVLPLRECREVTPEAFHHLYKNMMEKSTKLRELDVYLSNEECTSFLKLIGIIFRGGKFFSNRSIEIYECLEIFDWGGSLARWIIFDGNIEISNYGFLLKLHESQE</sequence>
<evidence type="ECO:0000313" key="2">
    <source>
        <dbReference type="Proteomes" id="UP001432027"/>
    </source>
</evidence>